<evidence type="ECO:0000256" key="3">
    <source>
        <dbReference type="ARBA" id="ARBA00022723"/>
    </source>
</evidence>
<dbReference type="Pfam" id="PF14815">
    <property type="entry name" value="NUDIX_4"/>
    <property type="match status" value="1"/>
</dbReference>
<gene>
    <name evidence="11" type="ORF">VNI00_011561</name>
</gene>
<name>A0AAW0CEC3_9AGAR</name>
<keyword evidence="9" id="KW-0326">Glycosidase</keyword>
<evidence type="ECO:0000313" key="12">
    <source>
        <dbReference type="Proteomes" id="UP001383192"/>
    </source>
</evidence>
<evidence type="ECO:0000313" key="11">
    <source>
        <dbReference type="EMBL" id="KAK7036628.1"/>
    </source>
</evidence>
<evidence type="ECO:0000256" key="1">
    <source>
        <dbReference type="ARBA" id="ARBA00001966"/>
    </source>
</evidence>
<evidence type="ECO:0000259" key="10">
    <source>
        <dbReference type="Pfam" id="PF14815"/>
    </source>
</evidence>
<dbReference type="GO" id="GO:0046872">
    <property type="term" value="F:metal ion binding"/>
    <property type="evidence" value="ECO:0007669"/>
    <property type="project" value="UniProtKB-KW"/>
</dbReference>
<dbReference type="GO" id="GO:0035485">
    <property type="term" value="F:adenine/guanine mispair binding"/>
    <property type="evidence" value="ECO:0007669"/>
    <property type="project" value="TreeGrafter"/>
</dbReference>
<accession>A0AAW0CEC3</accession>
<evidence type="ECO:0000256" key="8">
    <source>
        <dbReference type="ARBA" id="ARBA00023204"/>
    </source>
</evidence>
<dbReference type="Gene3D" id="3.90.79.10">
    <property type="entry name" value="Nucleoside Triphosphate Pyrophosphohydrolase"/>
    <property type="match status" value="1"/>
</dbReference>
<dbReference type="EMBL" id="JAYKXP010000050">
    <property type="protein sequence ID" value="KAK7036628.1"/>
    <property type="molecule type" value="Genomic_DNA"/>
</dbReference>
<protein>
    <recommendedName>
        <fullName evidence="10">Adenine DNA glycosylase C-terminal domain-containing protein</fullName>
    </recommendedName>
</protein>
<keyword evidence="3" id="KW-0479">Metal-binding</keyword>
<evidence type="ECO:0000256" key="9">
    <source>
        <dbReference type="ARBA" id="ARBA00023295"/>
    </source>
</evidence>
<evidence type="ECO:0000256" key="4">
    <source>
        <dbReference type="ARBA" id="ARBA00022763"/>
    </source>
</evidence>
<dbReference type="SUPFAM" id="SSF55811">
    <property type="entry name" value="Nudix"/>
    <property type="match status" value="1"/>
</dbReference>
<comment type="cofactor">
    <cofactor evidence="1">
        <name>[4Fe-4S] cluster</name>
        <dbReference type="ChEBI" id="CHEBI:49883"/>
    </cofactor>
</comment>
<dbReference type="GO" id="GO:0051539">
    <property type="term" value="F:4 iron, 4 sulfur cluster binding"/>
    <property type="evidence" value="ECO:0007669"/>
    <property type="project" value="UniProtKB-KW"/>
</dbReference>
<evidence type="ECO:0000256" key="5">
    <source>
        <dbReference type="ARBA" id="ARBA00022801"/>
    </source>
</evidence>
<dbReference type="InterPro" id="IPR044298">
    <property type="entry name" value="MIG/MutY"/>
</dbReference>
<sequence length="172" mass="18928">MFLLVRRPEKGLLAGLYEFPATSNVSESLGHDAFIELASEQIGSLLEPSVLPLGHPGGSQAENQLGDYCIAHVRFAGDVQHVFSHIKKRYRVQWVRIGGGREPPPLKLSLSKVVSNQTAKKSTPASPQAMWIPIEDVAEVNIGTGVGKVWRLVKGLWERQRVPVSEDVILDQ</sequence>
<dbReference type="GO" id="GO:0034039">
    <property type="term" value="F:8-oxo-7,8-dihydroguanine DNA N-glycosylase activity"/>
    <property type="evidence" value="ECO:0007669"/>
    <property type="project" value="TreeGrafter"/>
</dbReference>
<dbReference type="GO" id="GO:0006298">
    <property type="term" value="P:mismatch repair"/>
    <property type="evidence" value="ECO:0007669"/>
    <property type="project" value="TreeGrafter"/>
</dbReference>
<keyword evidence="6" id="KW-0408">Iron</keyword>
<dbReference type="GO" id="GO:0032357">
    <property type="term" value="F:oxidized purine DNA binding"/>
    <property type="evidence" value="ECO:0007669"/>
    <property type="project" value="TreeGrafter"/>
</dbReference>
<dbReference type="GO" id="GO:0006284">
    <property type="term" value="P:base-excision repair"/>
    <property type="evidence" value="ECO:0007669"/>
    <property type="project" value="InterPro"/>
</dbReference>
<keyword evidence="8" id="KW-0234">DNA repair</keyword>
<feature type="domain" description="Adenine DNA glycosylase C-terminal" evidence="10">
    <location>
        <begin position="2"/>
        <end position="151"/>
    </location>
</feature>
<dbReference type="Proteomes" id="UP001383192">
    <property type="component" value="Unassembled WGS sequence"/>
</dbReference>
<comment type="caution">
    <text evidence="11">The sequence shown here is derived from an EMBL/GenBank/DDBJ whole genome shotgun (WGS) entry which is preliminary data.</text>
</comment>
<evidence type="ECO:0000256" key="2">
    <source>
        <dbReference type="ARBA" id="ARBA00022485"/>
    </source>
</evidence>
<dbReference type="AlphaFoldDB" id="A0AAW0CEC3"/>
<proteinExistence type="predicted"/>
<evidence type="ECO:0000256" key="6">
    <source>
        <dbReference type="ARBA" id="ARBA00023004"/>
    </source>
</evidence>
<dbReference type="InterPro" id="IPR029119">
    <property type="entry name" value="MutY_C"/>
</dbReference>
<reference evidence="11 12" key="1">
    <citation type="submission" date="2024-01" db="EMBL/GenBank/DDBJ databases">
        <title>A draft genome for a cacao thread blight-causing isolate of Paramarasmius palmivorus.</title>
        <authorList>
            <person name="Baruah I.K."/>
            <person name="Bukari Y."/>
            <person name="Amoako-Attah I."/>
            <person name="Meinhardt L.W."/>
            <person name="Bailey B.A."/>
            <person name="Cohen S.P."/>
        </authorList>
    </citation>
    <scope>NUCLEOTIDE SEQUENCE [LARGE SCALE GENOMIC DNA]</scope>
    <source>
        <strain evidence="11 12">GH-12</strain>
    </source>
</reference>
<keyword evidence="7" id="KW-0411">Iron-sulfur</keyword>
<keyword evidence="2" id="KW-0004">4Fe-4S</keyword>
<dbReference type="InterPro" id="IPR015797">
    <property type="entry name" value="NUDIX_hydrolase-like_dom_sf"/>
</dbReference>
<keyword evidence="12" id="KW-1185">Reference proteome</keyword>
<keyword evidence="5" id="KW-0378">Hydrolase</keyword>
<dbReference type="PANTHER" id="PTHR42944">
    <property type="entry name" value="ADENINE DNA GLYCOSYLASE"/>
    <property type="match status" value="1"/>
</dbReference>
<dbReference type="GO" id="GO:0000701">
    <property type="term" value="F:purine-specific mismatch base pair DNA N-glycosylase activity"/>
    <property type="evidence" value="ECO:0007669"/>
    <property type="project" value="TreeGrafter"/>
</dbReference>
<dbReference type="GO" id="GO:0005634">
    <property type="term" value="C:nucleus"/>
    <property type="evidence" value="ECO:0007669"/>
    <property type="project" value="TreeGrafter"/>
</dbReference>
<evidence type="ECO:0000256" key="7">
    <source>
        <dbReference type="ARBA" id="ARBA00023014"/>
    </source>
</evidence>
<dbReference type="PANTHER" id="PTHR42944:SF1">
    <property type="entry name" value="ADENINE DNA GLYCOSYLASE"/>
    <property type="match status" value="1"/>
</dbReference>
<organism evidence="11 12">
    <name type="scientific">Paramarasmius palmivorus</name>
    <dbReference type="NCBI Taxonomy" id="297713"/>
    <lineage>
        <taxon>Eukaryota</taxon>
        <taxon>Fungi</taxon>
        <taxon>Dikarya</taxon>
        <taxon>Basidiomycota</taxon>
        <taxon>Agaricomycotina</taxon>
        <taxon>Agaricomycetes</taxon>
        <taxon>Agaricomycetidae</taxon>
        <taxon>Agaricales</taxon>
        <taxon>Marasmiineae</taxon>
        <taxon>Marasmiaceae</taxon>
        <taxon>Paramarasmius</taxon>
    </lineage>
</organism>
<keyword evidence="4" id="KW-0227">DNA damage</keyword>